<feature type="signal peptide" evidence="10">
    <location>
        <begin position="1"/>
        <end position="18"/>
    </location>
</feature>
<dbReference type="CDD" id="cd00190">
    <property type="entry name" value="Tryp_SPc"/>
    <property type="match status" value="1"/>
</dbReference>
<dbReference type="Proteomes" id="UP001549921">
    <property type="component" value="Unassembled WGS sequence"/>
</dbReference>
<sequence length="266" mass="30125">MFISVLLFFQVYCWLGEAGEVSKNLEINGSGLIDITEAPFQVSIYRKGHQTCQGALIAKDIVLTTASCFRKRDNATFYKVRAGSSFIGEGGEYRHVSKVIRHPHVHRFYPVNDVAVMWLSEPLTFSDKITALPMKDKDEEVKEGEVTQVTTWGRYPDLEKTMNKLRKIMVQTANATECVKGSAHRLTPQMMCVALRDEDDYGFCGQDSGAPLVHNGKLAGLASWVWRRVLPRKHSIRCTRYPVLVYTKVSAMRSWIDETIQNNTSI</sequence>
<dbReference type="AlphaFoldDB" id="A0ABD0S9Q1"/>
<dbReference type="SMART" id="SM00020">
    <property type="entry name" value="Tryp_SPc"/>
    <property type="match status" value="1"/>
</dbReference>
<evidence type="ECO:0000256" key="8">
    <source>
        <dbReference type="ARBA" id="ARBA00055534"/>
    </source>
</evidence>
<name>A0ABD0S9Q1_LOXSC</name>
<dbReference type="FunFam" id="2.40.10.10:FF:000068">
    <property type="entry name" value="transmembrane protease serine 2"/>
    <property type="match status" value="1"/>
</dbReference>
<dbReference type="PANTHER" id="PTHR24276:SF91">
    <property type="entry name" value="AT26814P-RELATED"/>
    <property type="match status" value="1"/>
</dbReference>
<evidence type="ECO:0000256" key="2">
    <source>
        <dbReference type="ARBA" id="ARBA00022656"/>
    </source>
</evidence>
<keyword evidence="4" id="KW-0378">Hydrolase</keyword>
<keyword evidence="2" id="KW-0800">Toxin</keyword>
<gene>
    <name evidence="12" type="ORF">ABMA28_010102</name>
</gene>
<evidence type="ECO:0000256" key="9">
    <source>
        <dbReference type="ARBA" id="ARBA00084094"/>
    </source>
</evidence>
<feature type="chain" id="PRO_5044743904" description="Peptidase S1 domain-containing protein" evidence="10">
    <location>
        <begin position="19"/>
        <end position="266"/>
    </location>
</feature>
<evidence type="ECO:0000256" key="4">
    <source>
        <dbReference type="ARBA" id="ARBA00022801"/>
    </source>
</evidence>
<dbReference type="SUPFAM" id="SSF50494">
    <property type="entry name" value="Trypsin-like serine proteases"/>
    <property type="match status" value="1"/>
</dbReference>
<evidence type="ECO:0000256" key="5">
    <source>
        <dbReference type="ARBA" id="ARBA00022825"/>
    </source>
</evidence>
<dbReference type="PROSITE" id="PS50240">
    <property type="entry name" value="TRYPSIN_DOM"/>
    <property type="match status" value="1"/>
</dbReference>
<evidence type="ECO:0000256" key="1">
    <source>
        <dbReference type="ARBA" id="ARBA00004239"/>
    </source>
</evidence>
<dbReference type="GO" id="GO:0090729">
    <property type="term" value="F:toxin activity"/>
    <property type="evidence" value="ECO:0007669"/>
    <property type="project" value="UniProtKB-KW"/>
</dbReference>
<dbReference type="InterPro" id="IPR043504">
    <property type="entry name" value="Peptidase_S1_PA_chymotrypsin"/>
</dbReference>
<proteinExistence type="predicted"/>
<dbReference type="Gene3D" id="2.40.10.10">
    <property type="entry name" value="Trypsin-like serine proteases"/>
    <property type="match status" value="1"/>
</dbReference>
<dbReference type="PANTHER" id="PTHR24276">
    <property type="entry name" value="POLYSERASE-RELATED"/>
    <property type="match status" value="1"/>
</dbReference>
<evidence type="ECO:0000259" key="11">
    <source>
        <dbReference type="PROSITE" id="PS50240"/>
    </source>
</evidence>
<comment type="caution">
    <text evidence="12">The sequence shown here is derived from an EMBL/GenBank/DDBJ whole genome shotgun (WGS) entry which is preliminary data.</text>
</comment>
<reference evidence="12 13" key="1">
    <citation type="submission" date="2024-06" db="EMBL/GenBank/DDBJ databases">
        <title>A chromosome-level genome assembly of beet webworm, Loxostege sticticalis.</title>
        <authorList>
            <person name="Zhang Y."/>
        </authorList>
    </citation>
    <scope>NUCLEOTIDE SEQUENCE [LARGE SCALE GENOMIC DNA]</scope>
    <source>
        <strain evidence="12">AQ028</strain>
        <tissue evidence="12">Male pupae</tissue>
    </source>
</reference>
<keyword evidence="9" id="KW-1205">Fibrinolytic toxin</keyword>
<keyword evidence="5" id="KW-0720">Serine protease</keyword>
<keyword evidence="3" id="KW-0645">Protease</keyword>
<dbReference type="Pfam" id="PF00089">
    <property type="entry name" value="Trypsin"/>
    <property type="match status" value="1"/>
</dbReference>
<evidence type="ECO:0000256" key="6">
    <source>
        <dbReference type="ARBA" id="ARBA00023157"/>
    </source>
</evidence>
<dbReference type="InterPro" id="IPR050430">
    <property type="entry name" value="Peptidase_S1"/>
</dbReference>
<evidence type="ECO:0000313" key="12">
    <source>
        <dbReference type="EMBL" id="KAL0810785.1"/>
    </source>
</evidence>
<dbReference type="GO" id="GO:0005576">
    <property type="term" value="C:extracellular region"/>
    <property type="evidence" value="ECO:0007669"/>
    <property type="project" value="UniProtKB-SubCell"/>
</dbReference>
<keyword evidence="7" id="KW-1199">Hemostasis impairing toxin</keyword>
<comment type="function">
    <text evidence="8">Fibrinolytic activity; shows preferential cleavage of Arg-Gly bonds in all three fibrinogen chains. Contact with the caterpillars causes severe bleeding, due the anticoagulant effect of the protein.</text>
</comment>
<evidence type="ECO:0000256" key="10">
    <source>
        <dbReference type="SAM" id="SignalP"/>
    </source>
</evidence>
<dbReference type="EMBL" id="JBEDNZ010000025">
    <property type="protein sequence ID" value="KAL0810785.1"/>
    <property type="molecule type" value="Genomic_DNA"/>
</dbReference>
<dbReference type="InterPro" id="IPR009003">
    <property type="entry name" value="Peptidase_S1_PA"/>
</dbReference>
<comment type="subcellular location">
    <subcellularLocation>
        <location evidence="1">Secreted</location>
        <location evidence="1">Extracellular space</location>
    </subcellularLocation>
</comment>
<evidence type="ECO:0000313" key="13">
    <source>
        <dbReference type="Proteomes" id="UP001549921"/>
    </source>
</evidence>
<organism evidence="12 13">
    <name type="scientific">Loxostege sticticalis</name>
    <name type="common">Beet webworm moth</name>
    <dbReference type="NCBI Taxonomy" id="481309"/>
    <lineage>
        <taxon>Eukaryota</taxon>
        <taxon>Metazoa</taxon>
        <taxon>Ecdysozoa</taxon>
        <taxon>Arthropoda</taxon>
        <taxon>Hexapoda</taxon>
        <taxon>Insecta</taxon>
        <taxon>Pterygota</taxon>
        <taxon>Neoptera</taxon>
        <taxon>Endopterygota</taxon>
        <taxon>Lepidoptera</taxon>
        <taxon>Glossata</taxon>
        <taxon>Ditrysia</taxon>
        <taxon>Pyraloidea</taxon>
        <taxon>Crambidae</taxon>
        <taxon>Pyraustinae</taxon>
        <taxon>Loxostege</taxon>
    </lineage>
</organism>
<accession>A0ABD0S9Q1</accession>
<keyword evidence="10" id="KW-0732">Signal</keyword>
<evidence type="ECO:0000256" key="7">
    <source>
        <dbReference type="ARBA" id="ARBA00023240"/>
    </source>
</evidence>
<keyword evidence="6" id="KW-1015">Disulfide bond</keyword>
<dbReference type="GO" id="GO:0008236">
    <property type="term" value="F:serine-type peptidase activity"/>
    <property type="evidence" value="ECO:0007669"/>
    <property type="project" value="UniProtKB-KW"/>
</dbReference>
<dbReference type="GO" id="GO:0006508">
    <property type="term" value="P:proteolysis"/>
    <property type="evidence" value="ECO:0007669"/>
    <property type="project" value="UniProtKB-KW"/>
</dbReference>
<protein>
    <recommendedName>
        <fullName evidence="11">Peptidase S1 domain-containing protein</fullName>
    </recommendedName>
</protein>
<feature type="domain" description="Peptidase S1" evidence="11">
    <location>
        <begin position="26"/>
        <end position="261"/>
    </location>
</feature>
<evidence type="ECO:0000256" key="3">
    <source>
        <dbReference type="ARBA" id="ARBA00022670"/>
    </source>
</evidence>
<dbReference type="InterPro" id="IPR001254">
    <property type="entry name" value="Trypsin_dom"/>
</dbReference>